<evidence type="ECO:0000313" key="2">
    <source>
        <dbReference type="EMBL" id="EFF78791.1"/>
    </source>
</evidence>
<dbReference type="EMBL" id="ACYT02000087">
    <property type="protein sequence ID" value="EFF78791.1"/>
    <property type="molecule type" value="Genomic_DNA"/>
</dbReference>
<dbReference type="Proteomes" id="UP000003150">
    <property type="component" value="Unassembled WGS sequence"/>
</dbReference>
<feature type="transmembrane region" description="Helical" evidence="1">
    <location>
        <begin position="30"/>
        <end position="51"/>
    </location>
</feature>
<proteinExistence type="predicted"/>
<keyword evidence="1" id="KW-0812">Transmembrane</keyword>
<evidence type="ECO:0000256" key="1">
    <source>
        <dbReference type="SAM" id="Phobius"/>
    </source>
</evidence>
<dbReference type="AlphaFoldDB" id="D4U241"/>
<keyword evidence="1" id="KW-1133">Transmembrane helix</keyword>
<feature type="transmembrane region" description="Helical" evidence="1">
    <location>
        <begin position="108"/>
        <end position="127"/>
    </location>
</feature>
<keyword evidence="1" id="KW-0472">Membrane</keyword>
<organism evidence="2 3">
    <name type="scientific">Schaalia odontolytica F0309</name>
    <dbReference type="NCBI Taxonomy" id="649742"/>
    <lineage>
        <taxon>Bacteria</taxon>
        <taxon>Bacillati</taxon>
        <taxon>Actinomycetota</taxon>
        <taxon>Actinomycetes</taxon>
        <taxon>Actinomycetales</taxon>
        <taxon>Actinomycetaceae</taxon>
        <taxon>Schaalia</taxon>
    </lineage>
</organism>
<protein>
    <submittedName>
        <fullName evidence="2">Uncharacterized protein</fullName>
    </submittedName>
</protein>
<dbReference type="HOGENOM" id="CLU_093733_0_0_11"/>
<comment type="caution">
    <text evidence="2">The sequence shown here is derived from an EMBL/GenBank/DDBJ whole genome shotgun (WGS) entry which is preliminary data.</text>
</comment>
<evidence type="ECO:0000313" key="3">
    <source>
        <dbReference type="Proteomes" id="UP000003150"/>
    </source>
</evidence>
<gene>
    <name evidence="2" type="ORF">HMPREF0970_02295</name>
</gene>
<accession>D4U241</accession>
<sequence>MSPWKEKTMARSTLVSPSEADKQYAKASNLVRPAIFFLVTAVIFLLLSGYIPGGIALFFSVYCLLLGIASAFLAVTQMLRRYDRWIVHVEGKGISIRPTLALVRVKQIAFGIGIACAPIAIIIEVLVTHSAVGTVLSLITGLMFSTMFYFMFMSSPHRLWLIHQGPIIEFTPEDVAFRSLIDKSATRIPWDRHPTVKGFSPIPDTGDQLPLMYVSADGANRDMEFDMTGIPIPLSRVDSLVTYFNNRPEKLAMLASSEGARMACAILTAR</sequence>
<feature type="transmembrane region" description="Helical" evidence="1">
    <location>
        <begin position="133"/>
        <end position="152"/>
    </location>
</feature>
<dbReference type="PATRIC" id="fig|649742.3.peg.1844"/>
<feature type="transmembrane region" description="Helical" evidence="1">
    <location>
        <begin position="57"/>
        <end position="75"/>
    </location>
</feature>
<name>D4U241_9ACTO</name>
<reference evidence="2 3" key="1">
    <citation type="submission" date="2009-10" db="EMBL/GenBank/DDBJ databases">
        <authorList>
            <person name="Weinstock G."/>
            <person name="Sodergren E."/>
            <person name="Clifton S."/>
            <person name="Fulton L."/>
            <person name="Fulton B."/>
            <person name="Courtney L."/>
            <person name="Fronick C."/>
            <person name="Harrison M."/>
            <person name="Strong C."/>
            <person name="Farmer C."/>
            <person name="Delahaunty K."/>
            <person name="Markovic C."/>
            <person name="Hall O."/>
            <person name="Minx P."/>
            <person name="Tomlinson C."/>
            <person name="Mitreva M."/>
            <person name="Nelson J."/>
            <person name="Hou S."/>
            <person name="Wollam A."/>
            <person name="Pepin K.H."/>
            <person name="Johnson M."/>
            <person name="Bhonagiri V."/>
            <person name="Nash W.E."/>
            <person name="Warren W."/>
            <person name="Chinwalla A."/>
            <person name="Mardis E.R."/>
            <person name="Wilson R.K."/>
        </authorList>
    </citation>
    <scope>NUCLEOTIDE SEQUENCE [LARGE SCALE GENOMIC DNA]</scope>
    <source>
        <strain evidence="2 3">F0309</strain>
    </source>
</reference>